<dbReference type="Pfam" id="PF00625">
    <property type="entry name" value="Guanylate_kin"/>
    <property type="match status" value="1"/>
</dbReference>
<dbReference type="RefSeq" id="WP_420242568.1">
    <property type="nucleotide sequence ID" value="NZ_BOPV01000001.1"/>
</dbReference>
<dbReference type="PANTHER" id="PTHR23117:SF13">
    <property type="entry name" value="GUANYLATE KINASE"/>
    <property type="match status" value="1"/>
</dbReference>
<proteinExistence type="inferred from homology"/>
<dbReference type="InterPro" id="IPR008145">
    <property type="entry name" value="GK/Ca_channel_bsu"/>
</dbReference>
<evidence type="ECO:0000256" key="4">
    <source>
        <dbReference type="ARBA" id="ARBA00022679"/>
    </source>
</evidence>
<comment type="subcellular location">
    <subcellularLocation>
        <location evidence="9">Cytoplasm</location>
    </subcellularLocation>
</comment>
<evidence type="ECO:0000313" key="12">
    <source>
        <dbReference type="Proteomes" id="UP000681075"/>
    </source>
</evidence>
<evidence type="ECO:0000256" key="6">
    <source>
        <dbReference type="ARBA" id="ARBA00022777"/>
    </source>
</evidence>
<dbReference type="PANTHER" id="PTHR23117">
    <property type="entry name" value="GUANYLATE KINASE-RELATED"/>
    <property type="match status" value="1"/>
</dbReference>
<evidence type="ECO:0000256" key="2">
    <source>
        <dbReference type="ARBA" id="ARBA00012961"/>
    </source>
</evidence>
<evidence type="ECO:0000256" key="3">
    <source>
        <dbReference type="ARBA" id="ARBA00016296"/>
    </source>
</evidence>
<protein>
    <recommendedName>
        <fullName evidence="3 9">Guanylate kinase</fullName>
        <ecNumber evidence="2 9">2.7.4.8</ecNumber>
    </recommendedName>
    <alternativeName>
        <fullName evidence="8 9">GMP kinase</fullName>
    </alternativeName>
</protein>
<dbReference type="InterPro" id="IPR027417">
    <property type="entry name" value="P-loop_NTPase"/>
</dbReference>
<keyword evidence="5 9" id="KW-0547">Nucleotide-binding</keyword>
<comment type="caution">
    <text evidence="11">The sequence shown here is derived from an EMBL/GenBank/DDBJ whole genome shotgun (WGS) entry which is preliminary data.</text>
</comment>
<evidence type="ECO:0000256" key="5">
    <source>
        <dbReference type="ARBA" id="ARBA00022741"/>
    </source>
</evidence>
<keyword evidence="12" id="KW-1185">Reference proteome</keyword>
<dbReference type="SMART" id="SM00072">
    <property type="entry name" value="GuKc"/>
    <property type="match status" value="1"/>
</dbReference>
<feature type="domain" description="Guanylate kinase-like" evidence="10">
    <location>
        <begin position="9"/>
        <end position="188"/>
    </location>
</feature>
<dbReference type="SUPFAM" id="SSF52540">
    <property type="entry name" value="P-loop containing nucleoside triphosphate hydrolases"/>
    <property type="match status" value="1"/>
</dbReference>
<dbReference type="EC" id="2.7.4.8" evidence="2 9"/>
<dbReference type="Gene3D" id="3.40.50.300">
    <property type="entry name" value="P-loop containing nucleotide triphosphate hydrolases"/>
    <property type="match status" value="2"/>
</dbReference>
<keyword evidence="9" id="KW-0963">Cytoplasm</keyword>
<evidence type="ECO:0000259" key="10">
    <source>
        <dbReference type="PROSITE" id="PS50052"/>
    </source>
</evidence>
<dbReference type="GO" id="GO:0005829">
    <property type="term" value="C:cytosol"/>
    <property type="evidence" value="ECO:0007669"/>
    <property type="project" value="TreeGrafter"/>
</dbReference>
<dbReference type="InterPro" id="IPR017665">
    <property type="entry name" value="Guanylate_kinase"/>
</dbReference>
<dbReference type="GO" id="GO:0004385">
    <property type="term" value="F:GMP kinase activity"/>
    <property type="evidence" value="ECO:0007669"/>
    <property type="project" value="UniProtKB-UniRule"/>
</dbReference>
<dbReference type="CDD" id="cd00071">
    <property type="entry name" value="GMPK"/>
    <property type="match status" value="1"/>
</dbReference>
<dbReference type="Proteomes" id="UP000681075">
    <property type="component" value="Unassembled WGS sequence"/>
</dbReference>
<feature type="binding site" evidence="9">
    <location>
        <begin position="16"/>
        <end position="23"/>
    </location>
    <ligand>
        <name>ATP</name>
        <dbReference type="ChEBI" id="CHEBI:30616"/>
    </ligand>
</feature>
<dbReference type="FunFam" id="3.30.63.10:FF:000002">
    <property type="entry name" value="Guanylate kinase 1"/>
    <property type="match status" value="1"/>
</dbReference>
<comment type="similarity">
    <text evidence="1 9">Belongs to the guanylate kinase family.</text>
</comment>
<accession>A0A8S8X9M9</accession>
<name>A0A8S8X9M9_9PROT</name>
<dbReference type="PROSITE" id="PS50052">
    <property type="entry name" value="GUANYLATE_KINASE_2"/>
    <property type="match status" value="1"/>
</dbReference>
<dbReference type="InterPro" id="IPR020590">
    <property type="entry name" value="Guanylate_kinase_CS"/>
</dbReference>
<dbReference type="Gene3D" id="3.30.63.10">
    <property type="entry name" value="Guanylate Kinase phosphate binding domain"/>
    <property type="match status" value="1"/>
</dbReference>
<evidence type="ECO:0000313" key="11">
    <source>
        <dbReference type="EMBL" id="GIL39464.1"/>
    </source>
</evidence>
<comment type="function">
    <text evidence="9">Essential for recycling GMP and indirectly, cGMP.</text>
</comment>
<dbReference type="PROSITE" id="PS00856">
    <property type="entry name" value="GUANYLATE_KINASE_1"/>
    <property type="match status" value="1"/>
</dbReference>
<evidence type="ECO:0000256" key="8">
    <source>
        <dbReference type="ARBA" id="ARBA00030128"/>
    </source>
</evidence>
<dbReference type="GO" id="GO:0005524">
    <property type="term" value="F:ATP binding"/>
    <property type="evidence" value="ECO:0007669"/>
    <property type="project" value="UniProtKB-UniRule"/>
</dbReference>
<keyword evidence="4 9" id="KW-0808">Transferase</keyword>
<evidence type="ECO:0000256" key="1">
    <source>
        <dbReference type="ARBA" id="ARBA00005790"/>
    </source>
</evidence>
<dbReference type="EMBL" id="BOPV01000001">
    <property type="protein sequence ID" value="GIL39464.1"/>
    <property type="molecule type" value="Genomic_DNA"/>
</dbReference>
<reference evidence="11" key="1">
    <citation type="submission" date="2021-02" db="EMBL/GenBank/DDBJ databases">
        <title>Genome sequence of Rhodospirillales sp. strain TMPK1 isolated from soil.</title>
        <authorList>
            <person name="Nakai R."/>
            <person name="Kusada H."/>
            <person name="Tamaki H."/>
        </authorList>
    </citation>
    <scope>NUCLEOTIDE SEQUENCE</scope>
    <source>
        <strain evidence="11">TMPK1</strain>
    </source>
</reference>
<evidence type="ECO:0000256" key="7">
    <source>
        <dbReference type="ARBA" id="ARBA00022840"/>
    </source>
</evidence>
<gene>
    <name evidence="9 11" type="primary">gmk</name>
    <name evidence="11" type="ORF">TMPK1_17010</name>
</gene>
<keyword evidence="7 9" id="KW-0067">ATP-binding</keyword>
<evidence type="ECO:0000256" key="9">
    <source>
        <dbReference type="HAMAP-Rule" id="MF_00328"/>
    </source>
</evidence>
<dbReference type="AlphaFoldDB" id="A0A8S8X9M9"/>
<comment type="catalytic activity">
    <reaction evidence="9">
        <text>GMP + ATP = GDP + ADP</text>
        <dbReference type="Rhea" id="RHEA:20780"/>
        <dbReference type="ChEBI" id="CHEBI:30616"/>
        <dbReference type="ChEBI" id="CHEBI:58115"/>
        <dbReference type="ChEBI" id="CHEBI:58189"/>
        <dbReference type="ChEBI" id="CHEBI:456216"/>
        <dbReference type="EC" id="2.7.4.8"/>
    </reaction>
</comment>
<dbReference type="HAMAP" id="MF_00328">
    <property type="entry name" value="Guanylate_kinase"/>
    <property type="match status" value="1"/>
</dbReference>
<organism evidence="11 12">
    <name type="scientific">Roseiterribacter gracilis</name>
    <dbReference type="NCBI Taxonomy" id="2812848"/>
    <lineage>
        <taxon>Bacteria</taxon>
        <taxon>Pseudomonadati</taxon>
        <taxon>Pseudomonadota</taxon>
        <taxon>Alphaproteobacteria</taxon>
        <taxon>Rhodospirillales</taxon>
        <taxon>Roseiterribacteraceae</taxon>
        <taxon>Roseiterribacter</taxon>
    </lineage>
</organism>
<dbReference type="InterPro" id="IPR008144">
    <property type="entry name" value="Guanylate_kin-like_dom"/>
</dbReference>
<keyword evidence="6 9" id="KW-0418">Kinase</keyword>
<sequence length="213" mass="23903">MDPEITRRGLLLVLSSPSGAGKTSIARALLDSDPNLSLSVSVTTRPMRAGERDGVDYDFIGKAEFQSLVERGALIEHAEVFGNHYGTPRAPVEDALTAGRDMLFDIDWQGTQQISEGLTEDIVTVFVLPPSTDELEKRLRGRALDSEDVIRRRMAKSADEMSHYREYQYVLVNRALDESVYAVRAILTAERLKRRRQHGLVDFVNRLRRESGG</sequence>
<dbReference type="NCBIfam" id="TIGR03263">
    <property type="entry name" value="guanyl_kin"/>
    <property type="match status" value="1"/>
</dbReference>